<dbReference type="SUPFAM" id="SSF52799">
    <property type="entry name" value="(Phosphotyrosine protein) phosphatases II"/>
    <property type="match status" value="1"/>
</dbReference>
<feature type="domain" description="Tyrosine specific protein phosphatases" evidence="1">
    <location>
        <begin position="98"/>
        <end position="164"/>
    </location>
</feature>
<evidence type="ECO:0000313" key="2">
    <source>
        <dbReference type="EMBL" id="CAL8124518.1"/>
    </source>
</evidence>
<dbReference type="InterPro" id="IPR050561">
    <property type="entry name" value="PTP"/>
</dbReference>
<evidence type="ECO:0000313" key="3">
    <source>
        <dbReference type="Proteomes" id="UP001642540"/>
    </source>
</evidence>
<gene>
    <name evidence="2" type="ORF">ODALV1_LOCUS20643</name>
</gene>
<sequence>MQQQQQQKSARRVRTSSVIIVPGACTEISYKGRRFLITQMPNNNIMDSYIQELIRYKVHTFVRVCKLTYSPEKLANNGIKCVDLSFHDGLAPPQDVIDTWFNLVRTQFKEDPESCTAVQCAAGLGRAPILVALSLMELGMKYEDAVEHIRQKRHGAINAKQLTYLERYKPNSRLKIEKFENYIQFCGLKVHVPKRVMLFIDNALKVLRIQGHTETSQLKSS</sequence>
<proteinExistence type="predicted"/>
<reference evidence="2 3" key="1">
    <citation type="submission" date="2024-08" db="EMBL/GenBank/DDBJ databases">
        <authorList>
            <person name="Cucini C."/>
            <person name="Frati F."/>
        </authorList>
    </citation>
    <scope>NUCLEOTIDE SEQUENCE [LARGE SCALE GENOMIC DNA]</scope>
</reference>
<keyword evidence="3" id="KW-1185">Reference proteome</keyword>
<dbReference type="CDD" id="cd14500">
    <property type="entry name" value="PTP-IVa"/>
    <property type="match status" value="1"/>
</dbReference>
<dbReference type="InterPro" id="IPR000387">
    <property type="entry name" value="Tyr_Pase_dom"/>
</dbReference>
<accession>A0ABP1RBC1</accession>
<dbReference type="EMBL" id="CAXLJM020000068">
    <property type="protein sequence ID" value="CAL8124518.1"/>
    <property type="molecule type" value="Genomic_DNA"/>
</dbReference>
<protein>
    <recommendedName>
        <fullName evidence="1">Tyrosine specific protein phosphatases domain-containing protein</fullName>
    </recommendedName>
</protein>
<name>A0ABP1RBC1_9HEXA</name>
<dbReference type="Proteomes" id="UP001642540">
    <property type="component" value="Unassembled WGS sequence"/>
</dbReference>
<comment type="caution">
    <text evidence="2">The sequence shown here is derived from an EMBL/GenBank/DDBJ whole genome shotgun (WGS) entry which is preliminary data.</text>
</comment>
<evidence type="ECO:0000259" key="1">
    <source>
        <dbReference type="PROSITE" id="PS50056"/>
    </source>
</evidence>
<dbReference type="PANTHER" id="PTHR23339">
    <property type="entry name" value="TYROSINE SPECIFIC PROTEIN PHOSPHATASE AND DUAL SPECIFICITY PROTEIN PHOSPHATASE"/>
    <property type="match status" value="1"/>
</dbReference>
<dbReference type="Gene3D" id="3.90.190.10">
    <property type="entry name" value="Protein tyrosine phosphatase superfamily"/>
    <property type="match status" value="1"/>
</dbReference>
<dbReference type="InterPro" id="IPR029021">
    <property type="entry name" value="Prot-tyrosine_phosphatase-like"/>
</dbReference>
<dbReference type="PROSITE" id="PS50056">
    <property type="entry name" value="TYR_PHOSPHATASE_2"/>
    <property type="match status" value="1"/>
</dbReference>
<organism evidence="2 3">
    <name type="scientific">Orchesella dallaii</name>
    <dbReference type="NCBI Taxonomy" id="48710"/>
    <lineage>
        <taxon>Eukaryota</taxon>
        <taxon>Metazoa</taxon>
        <taxon>Ecdysozoa</taxon>
        <taxon>Arthropoda</taxon>
        <taxon>Hexapoda</taxon>
        <taxon>Collembola</taxon>
        <taxon>Entomobryomorpha</taxon>
        <taxon>Entomobryoidea</taxon>
        <taxon>Orchesellidae</taxon>
        <taxon>Orchesellinae</taxon>
        <taxon>Orchesella</taxon>
    </lineage>
</organism>